<accession>A0A2M8WLB1</accession>
<name>A0A2M8WLB1_9RHOB</name>
<sequence>MTISLPGSSKKGLTGLFKRKADQKSASPTAKRQLGGNDIAKLFDKKARTAKAVKPAKLSDTEINASEQLSNLRGALYSDK</sequence>
<evidence type="ECO:0000313" key="2">
    <source>
        <dbReference type="EMBL" id="PJI91718.1"/>
    </source>
</evidence>
<organism evidence="2 3">
    <name type="scientific">Yoonia maricola</name>
    <dbReference type="NCBI Taxonomy" id="420999"/>
    <lineage>
        <taxon>Bacteria</taxon>
        <taxon>Pseudomonadati</taxon>
        <taxon>Pseudomonadota</taxon>
        <taxon>Alphaproteobacteria</taxon>
        <taxon>Rhodobacterales</taxon>
        <taxon>Paracoccaceae</taxon>
        <taxon>Yoonia</taxon>
    </lineage>
</organism>
<dbReference type="AlphaFoldDB" id="A0A2M8WLB1"/>
<gene>
    <name evidence="2" type="ORF">BC777_0552</name>
</gene>
<dbReference type="EMBL" id="PGTY01000001">
    <property type="protein sequence ID" value="PJI91718.1"/>
    <property type="molecule type" value="Genomic_DNA"/>
</dbReference>
<evidence type="ECO:0000256" key="1">
    <source>
        <dbReference type="SAM" id="MobiDB-lite"/>
    </source>
</evidence>
<evidence type="ECO:0000313" key="3">
    <source>
        <dbReference type="Proteomes" id="UP000228531"/>
    </source>
</evidence>
<comment type="caution">
    <text evidence="2">The sequence shown here is derived from an EMBL/GenBank/DDBJ whole genome shotgun (WGS) entry which is preliminary data.</text>
</comment>
<reference evidence="2 3" key="1">
    <citation type="submission" date="2017-11" db="EMBL/GenBank/DDBJ databases">
        <title>Genomic Encyclopedia of Archaeal and Bacterial Type Strains, Phase II (KMG-II): From Individual Species to Whole Genera.</title>
        <authorList>
            <person name="Goeker M."/>
        </authorList>
    </citation>
    <scope>NUCLEOTIDE SEQUENCE [LARGE SCALE GENOMIC DNA]</scope>
    <source>
        <strain evidence="2 3">DSM 29128</strain>
    </source>
</reference>
<keyword evidence="3" id="KW-1185">Reference proteome</keyword>
<dbReference type="Proteomes" id="UP000228531">
    <property type="component" value="Unassembled WGS sequence"/>
</dbReference>
<dbReference type="OrthoDB" id="7863521at2"/>
<dbReference type="RefSeq" id="WP_100366618.1">
    <property type="nucleotide sequence ID" value="NZ_PGTY01000001.1"/>
</dbReference>
<protein>
    <submittedName>
        <fullName evidence="2">Uncharacterized protein</fullName>
    </submittedName>
</protein>
<proteinExistence type="predicted"/>
<feature type="region of interest" description="Disordered" evidence="1">
    <location>
        <begin position="1"/>
        <end position="37"/>
    </location>
</feature>